<name>A0A0T7DDT5_9VIBR</name>
<dbReference type="GeneID" id="89591983"/>
<dbReference type="EMBL" id="CCKJ01000145">
    <property type="protein sequence ID" value="CDT97118.1"/>
    <property type="molecule type" value="Genomic_DNA"/>
</dbReference>
<keyword evidence="2" id="KW-0813">Transport</keyword>
<dbReference type="PANTHER" id="PTHR10283">
    <property type="entry name" value="SOLUTE CARRIER FAMILY 13 MEMBER"/>
    <property type="match status" value="1"/>
</dbReference>
<evidence type="ECO:0000256" key="1">
    <source>
        <dbReference type="ARBA" id="ARBA00004141"/>
    </source>
</evidence>
<keyword evidence="8" id="KW-1185">Reference proteome</keyword>
<feature type="transmembrane region" description="Helical" evidence="6">
    <location>
        <begin position="213"/>
        <end position="234"/>
    </location>
</feature>
<dbReference type="RefSeq" id="WP_048607137.1">
    <property type="nucleotide sequence ID" value="NZ_AP025470.1"/>
</dbReference>
<evidence type="ECO:0000256" key="2">
    <source>
        <dbReference type="ARBA" id="ARBA00022448"/>
    </source>
</evidence>
<proteinExistence type="predicted"/>
<dbReference type="PRINTS" id="PR00342">
    <property type="entry name" value="RHESUSRHD"/>
</dbReference>
<evidence type="ECO:0008006" key="9">
    <source>
        <dbReference type="Google" id="ProtNLM"/>
    </source>
</evidence>
<dbReference type="InterPro" id="IPR001898">
    <property type="entry name" value="SLC13A/DASS"/>
</dbReference>
<evidence type="ECO:0000313" key="7">
    <source>
        <dbReference type="EMBL" id="CDT97118.1"/>
    </source>
</evidence>
<feature type="transmembrane region" description="Helical" evidence="6">
    <location>
        <begin position="436"/>
        <end position="455"/>
    </location>
</feature>
<keyword evidence="3 6" id="KW-0812">Transmembrane</keyword>
<comment type="subcellular location">
    <subcellularLocation>
        <location evidence="1">Membrane</location>
        <topology evidence="1">Multi-pass membrane protein</topology>
    </subcellularLocation>
</comment>
<evidence type="ECO:0000256" key="6">
    <source>
        <dbReference type="SAM" id="Phobius"/>
    </source>
</evidence>
<evidence type="ECO:0000256" key="4">
    <source>
        <dbReference type="ARBA" id="ARBA00022989"/>
    </source>
</evidence>
<accession>A0A0T7EG65</accession>
<dbReference type="InterPro" id="IPR002229">
    <property type="entry name" value="RhesusRHD"/>
</dbReference>
<feature type="transmembrane region" description="Helical" evidence="6">
    <location>
        <begin position="312"/>
        <end position="331"/>
    </location>
</feature>
<reference evidence="7 8" key="1">
    <citation type="submission" date="2014-06" db="EMBL/GenBank/DDBJ databases">
        <authorList>
            <person name="Le Roux F."/>
        </authorList>
    </citation>
    <scope>NUCLEOTIDE SEQUENCE [LARGE SCALE GENOMIC DNA]</scope>
    <source>
        <strain evidence="7 8">J2-31</strain>
    </source>
</reference>
<dbReference type="Proteomes" id="UP000041625">
    <property type="component" value="Unassembled WGS sequence"/>
</dbReference>
<organism evidence="7 8">
    <name type="scientific">Vibrio coralliirubri</name>
    <dbReference type="NCBI Taxonomy" id="1516159"/>
    <lineage>
        <taxon>Bacteria</taxon>
        <taxon>Pseudomonadati</taxon>
        <taxon>Pseudomonadota</taxon>
        <taxon>Gammaproteobacteria</taxon>
        <taxon>Vibrionales</taxon>
        <taxon>Vibrionaceae</taxon>
        <taxon>Vibrio</taxon>
    </lineage>
</organism>
<keyword evidence="4 6" id="KW-1133">Transmembrane helix</keyword>
<accession>A0A0T7DGD2</accession>
<feature type="transmembrane region" description="Helical" evidence="6">
    <location>
        <begin position="12"/>
        <end position="34"/>
    </location>
</feature>
<dbReference type="PROSITE" id="PS01271">
    <property type="entry name" value="NA_SULFATE"/>
    <property type="match status" value="1"/>
</dbReference>
<feature type="transmembrane region" description="Helical" evidence="6">
    <location>
        <begin position="397"/>
        <end position="415"/>
    </location>
</feature>
<dbReference type="NCBIfam" id="TIGR00785">
    <property type="entry name" value="dass"/>
    <property type="match status" value="1"/>
</dbReference>
<accession>A0A0T7DDT5</accession>
<evidence type="ECO:0000313" key="8">
    <source>
        <dbReference type="Proteomes" id="UP000041625"/>
    </source>
</evidence>
<comment type="caution">
    <text evidence="7">The sequence shown here is derived from an EMBL/GenBank/DDBJ whole genome shotgun (WGS) entry which is preliminary data.</text>
</comment>
<evidence type="ECO:0000256" key="5">
    <source>
        <dbReference type="ARBA" id="ARBA00023136"/>
    </source>
</evidence>
<feature type="transmembrane region" description="Helical" evidence="6">
    <location>
        <begin position="46"/>
        <end position="75"/>
    </location>
</feature>
<dbReference type="AlphaFoldDB" id="A0A0T7DDT5"/>
<feature type="transmembrane region" description="Helical" evidence="6">
    <location>
        <begin position="87"/>
        <end position="106"/>
    </location>
</feature>
<feature type="transmembrane region" description="Helical" evidence="6">
    <location>
        <begin position="142"/>
        <end position="161"/>
    </location>
</feature>
<dbReference type="CDD" id="cd01115">
    <property type="entry name" value="SLC13_permease"/>
    <property type="match status" value="1"/>
</dbReference>
<keyword evidence="5 6" id="KW-0472">Membrane</keyword>
<evidence type="ECO:0000256" key="3">
    <source>
        <dbReference type="ARBA" id="ARBA00022692"/>
    </source>
</evidence>
<gene>
    <name evidence="7" type="ORF">VCR31J2_2290060</name>
</gene>
<dbReference type="InterPro" id="IPR031312">
    <property type="entry name" value="Na/sul_symport_CS"/>
</dbReference>
<feature type="transmembrane region" description="Helical" evidence="6">
    <location>
        <begin position="278"/>
        <end position="300"/>
    </location>
</feature>
<dbReference type="GO" id="GO:0015141">
    <property type="term" value="F:succinate transmembrane transporter activity"/>
    <property type="evidence" value="ECO:0007669"/>
    <property type="project" value="UniProtKB-ARBA"/>
</dbReference>
<feature type="transmembrane region" description="Helical" evidence="6">
    <location>
        <begin position="374"/>
        <end position="391"/>
    </location>
</feature>
<dbReference type="GO" id="GO:0005886">
    <property type="term" value="C:plasma membrane"/>
    <property type="evidence" value="ECO:0007669"/>
    <property type="project" value="InterPro"/>
</dbReference>
<protein>
    <recommendedName>
        <fullName evidence="9">Anion transporter</fullName>
    </recommendedName>
</protein>
<dbReference type="PANTHER" id="PTHR10283:SF82">
    <property type="entry name" value="SOLUTE CARRIER FAMILY 13 MEMBER 2"/>
    <property type="match status" value="1"/>
</dbReference>
<feature type="transmembrane region" description="Helical" evidence="6">
    <location>
        <begin position="343"/>
        <end position="367"/>
    </location>
</feature>
<feature type="transmembrane region" description="Helical" evidence="6">
    <location>
        <begin position="173"/>
        <end position="193"/>
    </location>
</feature>
<sequence length="456" mass="48730">MTALVTTLKHWLFTRNSMILIGNFTLFAVLLNTLPFEAQVNTGLSILVFVAILWLTEAIHVSITALLVPLLAVLFGVFNTPAALANFSNPIIFLFMGGFALAAALNKQELDKAIADKVLLIAKGRMSVAVFMLFGVSAGLSMWISNTATTAMMLPLVLGIMNKVDQSEDRNTYVFVLLGIAYCASIGGIATLVGSPPNAIAAAEVGLSFTEWMALGLPISMILLPIAMIILYVMTKPKLDHKFELDHAPVEWTNSKKITLSIFLLTVTLWIFGKPINAMIGGFSKFDSLVAIGAIVLLGASRAVEWKDVEKTTDWGVLILFGGGICLSNILKATGTSVFLAHSLSGFLETAGVLLTILAVVAFVVFLTEFASNTASAALLVPVFATIAEALGMSPVILSALIAVAASCAFMLPVATPPNAIVFGSGHIKQKEMMRIGMVLNLVCILVLTLFAWIFW</sequence>
<dbReference type="Pfam" id="PF00939">
    <property type="entry name" value="Na_sulph_symp"/>
    <property type="match status" value="1"/>
</dbReference>